<evidence type="ECO:0000256" key="1">
    <source>
        <dbReference type="ARBA" id="ARBA00022490"/>
    </source>
</evidence>
<dbReference type="PANTHER" id="PTHR21367:SF1">
    <property type="entry name" value="ARGINYL-TRNA--PROTEIN TRANSFERASE 1"/>
    <property type="match status" value="1"/>
</dbReference>
<dbReference type="InterPro" id="IPR007472">
    <property type="entry name" value="N-end_Aminoacyl_Trfase_C"/>
</dbReference>
<evidence type="ECO:0000256" key="3">
    <source>
        <dbReference type="ARBA" id="ARBA00023315"/>
    </source>
</evidence>
<keyword evidence="1 4" id="KW-0963">Cytoplasm</keyword>
<comment type="subcellular location">
    <subcellularLocation>
        <location evidence="4">Cytoplasm</location>
    </subcellularLocation>
</comment>
<dbReference type="NCBIfam" id="NF002345">
    <property type="entry name" value="PRK01305.2-2"/>
    <property type="match status" value="1"/>
</dbReference>
<dbReference type="GO" id="GO:0005737">
    <property type="term" value="C:cytoplasm"/>
    <property type="evidence" value="ECO:0007669"/>
    <property type="project" value="UniProtKB-SubCell"/>
</dbReference>
<protein>
    <recommendedName>
        <fullName evidence="4">Aspartate/glutamate leucyltransferase</fullName>
        <ecNumber evidence="4">2.3.2.29</ecNumber>
    </recommendedName>
</protein>
<dbReference type="AlphaFoldDB" id="A0A486XJP3"/>
<dbReference type="GO" id="GO:0004057">
    <property type="term" value="F:arginyl-tRNA--protein transferase activity"/>
    <property type="evidence" value="ECO:0007669"/>
    <property type="project" value="InterPro"/>
</dbReference>
<keyword evidence="2 4" id="KW-0808">Transferase</keyword>
<dbReference type="InterPro" id="IPR007471">
    <property type="entry name" value="N-end_Aminoacyl_Trfase_N"/>
</dbReference>
<dbReference type="Pfam" id="PF04376">
    <property type="entry name" value="ATE_N"/>
    <property type="match status" value="1"/>
</dbReference>
<organism evidence="7">
    <name type="scientific">Rheinheimera sp. BAL341</name>
    <dbReference type="NCBI Taxonomy" id="1708203"/>
    <lineage>
        <taxon>Bacteria</taxon>
        <taxon>Pseudomonadati</taxon>
        <taxon>Pseudomonadota</taxon>
        <taxon>Gammaproteobacteria</taxon>
        <taxon>Chromatiales</taxon>
        <taxon>Chromatiaceae</taxon>
        <taxon>Rheinheimera</taxon>
    </lineage>
</organism>
<feature type="domain" description="N-end rule aminoacyl transferase C-terminal" evidence="6">
    <location>
        <begin position="105"/>
        <end position="223"/>
    </location>
</feature>
<evidence type="ECO:0000256" key="4">
    <source>
        <dbReference type="HAMAP-Rule" id="MF_00689"/>
    </source>
</evidence>
<evidence type="ECO:0000259" key="6">
    <source>
        <dbReference type="Pfam" id="PF04377"/>
    </source>
</evidence>
<dbReference type="InterPro" id="IPR016181">
    <property type="entry name" value="Acyl_CoA_acyltransferase"/>
</dbReference>
<dbReference type="EMBL" id="CAAJGR010000061">
    <property type="protein sequence ID" value="VHO02279.1"/>
    <property type="molecule type" value="Genomic_DNA"/>
</dbReference>
<dbReference type="InterPro" id="IPR030700">
    <property type="entry name" value="N-end_Aminoacyl_Trfase"/>
</dbReference>
<gene>
    <name evidence="4" type="primary">bpt</name>
    <name evidence="7" type="ORF">BAL341_693</name>
</gene>
<proteinExistence type="inferred from homology"/>
<dbReference type="HAMAP" id="MF_00689">
    <property type="entry name" value="Bpt"/>
    <property type="match status" value="1"/>
</dbReference>
<feature type="domain" description="N-end aminoacyl transferase N-terminal" evidence="5">
    <location>
        <begin position="13"/>
        <end position="82"/>
    </location>
</feature>
<evidence type="ECO:0000256" key="2">
    <source>
        <dbReference type="ARBA" id="ARBA00022679"/>
    </source>
</evidence>
<evidence type="ECO:0000259" key="5">
    <source>
        <dbReference type="Pfam" id="PF04376"/>
    </source>
</evidence>
<dbReference type="PIRSF" id="PIRSF037208">
    <property type="entry name" value="ATE_pro_prd"/>
    <property type="match status" value="1"/>
</dbReference>
<comment type="similarity">
    <text evidence="4">Belongs to the R-transferase family. Bpt subfamily.</text>
</comment>
<name>A0A486XJP3_9GAMM</name>
<dbReference type="GO" id="GO:0071596">
    <property type="term" value="P:ubiquitin-dependent protein catabolic process via the N-end rule pathway"/>
    <property type="evidence" value="ECO:0007669"/>
    <property type="project" value="InterPro"/>
</dbReference>
<dbReference type="SUPFAM" id="SSF55729">
    <property type="entry name" value="Acyl-CoA N-acyltransferases (Nat)"/>
    <property type="match status" value="1"/>
</dbReference>
<dbReference type="EC" id="2.3.2.29" evidence="4"/>
<dbReference type="GO" id="GO:0008914">
    <property type="term" value="F:leucyl-tRNA--protein transferase activity"/>
    <property type="evidence" value="ECO:0007669"/>
    <property type="project" value="UniProtKB-UniRule"/>
</dbReference>
<comment type="function">
    <text evidence="4">Functions in the N-end rule pathway of protein degradation where it conjugates Leu from its aminoacyl-tRNA to the N-termini of proteins containing an N-terminal aspartate or glutamate.</text>
</comment>
<dbReference type="NCBIfam" id="NF002346">
    <property type="entry name" value="PRK01305.2-3"/>
    <property type="match status" value="1"/>
</dbReference>
<dbReference type="PANTHER" id="PTHR21367">
    <property type="entry name" value="ARGININE-TRNA-PROTEIN TRANSFERASE 1"/>
    <property type="match status" value="1"/>
</dbReference>
<dbReference type="InterPro" id="IPR017138">
    <property type="entry name" value="Asp_Glu_LeuTrfase"/>
</dbReference>
<accession>A0A486XJP3</accession>
<keyword evidence="3 4" id="KW-0012">Acyltransferase</keyword>
<comment type="catalytic activity">
    <reaction evidence="4">
        <text>N-terminal L-aspartyl-[protein] + L-leucyl-tRNA(Leu) = N-terminal L-leucyl-L-aspartyl-[protein] + tRNA(Leu) + H(+)</text>
        <dbReference type="Rhea" id="RHEA:50420"/>
        <dbReference type="Rhea" id="RHEA-COMP:9613"/>
        <dbReference type="Rhea" id="RHEA-COMP:9622"/>
        <dbReference type="Rhea" id="RHEA-COMP:12669"/>
        <dbReference type="Rhea" id="RHEA-COMP:12674"/>
        <dbReference type="ChEBI" id="CHEBI:15378"/>
        <dbReference type="ChEBI" id="CHEBI:64720"/>
        <dbReference type="ChEBI" id="CHEBI:78442"/>
        <dbReference type="ChEBI" id="CHEBI:78494"/>
        <dbReference type="ChEBI" id="CHEBI:133042"/>
        <dbReference type="EC" id="2.3.2.29"/>
    </reaction>
</comment>
<sequence length="233" mass="27010">MTELRFGLTAPVRCSYLPTQQEQLVFLLPEQPIDAVLYQQLLQYNFRRSGEQVYTPNCPDCRACQSVRINPQQFRISRSQRRLLNKAARSGWHYQLDTTAEADYFPLFADYIQHKHNDGSMHPPAREQLDSMLNCSWLNVRLLKQYYQQQLVAITIVDETAAAFSAVYTFFAPSTAGFSPGILAVLYLIEQSAKQQKDWLYLGYQIDDCKKMAYKAAFLPQQRFIQGQWHSFG</sequence>
<reference evidence="7" key="1">
    <citation type="submission" date="2019-04" db="EMBL/GenBank/DDBJ databases">
        <authorList>
            <person name="Brambilla D."/>
        </authorList>
    </citation>
    <scope>NUCLEOTIDE SEQUENCE</scope>
    <source>
        <strain evidence="7">BAL1</strain>
    </source>
</reference>
<dbReference type="Pfam" id="PF04377">
    <property type="entry name" value="ATE_C"/>
    <property type="match status" value="1"/>
</dbReference>
<comment type="catalytic activity">
    <reaction evidence="4">
        <text>N-terminal L-glutamyl-[protein] + L-leucyl-tRNA(Leu) = N-terminal L-leucyl-L-glutamyl-[protein] + tRNA(Leu) + H(+)</text>
        <dbReference type="Rhea" id="RHEA:50412"/>
        <dbReference type="Rhea" id="RHEA-COMP:9613"/>
        <dbReference type="Rhea" id="RHEA-COMP:9622"/>
        <dbReference type="Rhea" id="RHEA-COMP:12664"/>
        <dbReference type="Rhea" id="RHEA-COMP:12668"/>
        <dbReference type="ChEBI" id="CHEBI:15378"/>
        <dbReference type="ChEBI" id="CHEBI:64721"/>
        <dbReference type="ChEBI" id="CHEBI:78442"/>
        <dbReference type="ChEBI" id="CHEBI:78494"/>
        <dbReference type="ChEBI" id="CHEBI:133041"/>
        <dbReference type="EC" id="2.3.2.29"/>
    </reaction>
</comment>
<evidence type="ECO:0000313" key="7">
    <source>
        <dbReference type="EMBL" id="VHO02279.1"/>
    </source>
</evidence>